<dbReference type="AlphaFoldDB" id="E0Y1B3"/>
<accession>E0Y1B3</accession>
<dbReference type="PANTHER" id="PTHR39963:SF1">
    <property type="entry name" value="MNMC-LIKE METHYLTRANSFERASE DOMAIN-CONTAINING PROTEIN"/>
    <property type="match status" value="1"/>
</dbReference>
<dbReference type="Gene3D" id="3.40.50.150">
    <property type="entry name" value="Vaccinia Virus protein VP39"/>
    <property type="match status" value="1"/>
</dbReference>
<feature type="domain" description="MnmC-like methyltransferase" evidence="1">
    <location>
        <begin position="112"/>
        <end position="223"/>
    </location>
</feature>
<dbReference type="SUPFAM" id="SSF53335">
    <property type="entry name" value="S-adenosyl-L-methionine-dependent methyltransferases"/>
    <property type="match status" value="1"/>
</dbReference>
<name>E0Y1B3_9PROT</name>
<dbReference type="GO" id="GO:0004808">
    <property type="term" value="F:tRNA (5-methylaminomethyl-2-thiouridylate)(34)-methyltransferase activity"/>
    <property type="evidence" value="ECO:0007669"/>
    <property type="project" value="InterPro"/>
</dbReference>
<dbReference type="EMBL" id="GU474941">
    <property type="protein sequence ID" value="ADI20454.1"/>
    <property type="molecule type" value="Genomic_DNA"/>
</dbReference>
<evidence type="ECO:0000313" key="2">
    <source>
        <dbReference type="EMBL" id="ADI20454.1"/>
    </source>
</evidence>
<dbReference type="Pfam" id="PF05430">
    <property type="entry name" value="Methyltransf_30"/>
    <property type="match status" value="1"/>
</dbReference>
<dbReference type="InterPro" id="IPR047785">
    <property type="entry name" value="tRNA_MNMC2"/>
</dbReference>
<dbReference type="NCBIfam" id="NF033855">
    <property type="entry name" value="tRNA_MNMC2"/>
    <property type="match status" value="1"/>
</dbReference>
<dbReference type="InterPro" id="IPR029063">
    <property type="entry name" value="SAM-dependent_MTases_sf"/>
</dbReference>
<dbReference type="GO" id="GO:0016645">
    <property type="term" value="F:oxidoreductase activity, acting on the CH-NH group of donors"/>
    <property type="evidence" value="ECO:0007669"/>
    <property type="project" value="InterPro"/>
</dbReference>
<proteinExistence type="predicted"/>
<dbReference type="PANTHER" id="PTHR39963">
    <property type="entry name" value="SLL0983 PROTEIN"/>
    <property type="match status" value="1"/>
</dbReference>
<dbReference type="InterPro" id="IPR008471">
    <property type="entry name" value="MnmC-like_methylTransf"/>
</dbReference>
<reference evidence="2" key="1">
    <citation type="journal article" date="2011" name="Environ. Microbiol.">
        <title>Time-series analyses of Monterey Bay coastal microbial picoplankton using a 'genome proxy' microarray.</title>
        <authorList>
            <person name="Rich V.I."/>
            <person name="Pham V.D."/>
            <person name="Eppley J."/>
            <person name="Shi Y."/>
            <person name="DeLong E.F."/>
        </authorList>
    </citation>
    <scope>NUCLEOTIDE SEQUENCE</scope>
</reference>
<sequence>MCDQIKNASLEWQDERTPISIKFDEPYFSIFNGLDETRHVFLSGNNLCQRFNSGFHVAELGFGTGLNLLATWQLWIELGHTTPLKFTSFEAFPMTLKDMSHALKNWPELNHLATELIQQLESGWTIKTSTLDARIIVGDARKKLKTWNYQADAWFLDGFSPAKNPELWEINLLNSVSDHTAADGTFSTYTAAGFVRRRLSNAGFNVQRIKGYKRKRHMSIGIKS</sequence>
<evidence type="ECO:0000259" key="1">
    <source>
        <dbReference type="Pfam" id="PF05430"/>
    </source>
</evidence>
<organism evidence="2">
    <name type="scientific">uncultured alpha proteobacterium EB080_L43F08</name>
    <dbReference type="NCBI Taxonomy" id="710797"/>
    <lineage>
        <taxon>Bacteria</taxon>
        <taxon>Pseudomonadati</taxon>
        <taxon>Pseudomonadota</taxon>
        <taxon>Alphaproteobacteria</taxon>
        <taxon>environmental samples</taxon>
    </lineage>
</organism>
<protein>
    <submittedName>
        <fullName evidence="2">Uncharacterized conserved protein</fullName>
    </submittedName>
</protein>